<dbReference type="Gene3D" id="3.30.360.10">
    <property type="entry name" value="Dihydrodipicolinate Reductase, domain 2"/>
    <property type="match status" value="1"/>
</dbReference>
<dbReference type="AlphaFoldDB" id="A0A937XD45"/>
<feature type="non-terminal residue" evidence="2">
    <location>
        <position position="192"/>
    </location>
</feature>
<feature type="domain" description="Saccharopine dehydrogenase NADP binding" evidence="1">
    <location>
        <begin position="4"/>
        <end position="124"/>
    </location>
</feature>
<organism evidence="2 3">
    <name type="scientific">Eiseniibacteriota bacterium</name>
    <dbReference type="NCBI Taxonomy" id="2212470"/>
    <lineage>
        <taxon>Bacteria</taxon>
        <taxon>Candidatus Eiseniibacteriota</taxon>
    </lineage>
</organism>
<dbReference type="SUPFAM" id="SSF51735">
    <property type="entry name" value="NAD(P)-binding Rossmann-fold domains"/>
    <property type="match status" value="1"/>
</dbReference>
<dbReference type="InterPro" id="IPR036291">
    <property type="entry name" value="NAD(P)-bd_dom_sf"/>
</dbReference>
<evidence type="ECO:0000259" key="1">
    <source>
        <dbReference type="Pfam" id="PF03435"/>
    </source>
</evidence>
<gene>
    <name evidence="2" type="ORF">FJY75_09745</name>
</gene>
<proteinExistence type="predicted"/>
<comment type="caution">
    <text evidence="2">The sequence shown here is derived from an EMBL/GenBank/DDBJ whole genome shotgun (WGS) entry which is preliminary data.</text>
</comment>
<reference evidence="2" key="1">
    <citation type="submission" date="2019-03" db="EMBL/GenBank/DDBJ databases">
        <title>Lake Tanganyika Metagenome-Assembled Genomes (MAGs).</title>
        <authorList>
            <person name="Tran P."/>
        </authorList>
    </citation>
    <scope>NUCLEOTIDE SEQUENCE</scope>
    <source>
        <strain evidence="2">M_DeepCast_400m_m2_100</strain>
    </source>
</reference>
<protein>
    <submittedName>
        <fullName evidence="2">Saccharopine dehydrogenase NADP-binding domain-containing protein</fullName>
    </submittedName>
</protein>
<evidence type="ECO:0000313" key="2">
    <source>
        <dbReference type="EMBL" id="MBM3318117.1"/>
    </source>
</evidence>
<name>A0A937XD45_UNCEI</name>
<dbReference type="Gene3D" id="3.40.50.720">
    <property type="entry name" value="NAD(P)-binding Rossmann-like Domain"/>
    <property type="match status" value="1"/>
</dbReference>
<dbReference type="InterPro" id="IPR005097">
    <property type="entry name" value="Sacchrp_dh_NADP-bd"/>
</dbReference>
<sequence>MRLAVLGAGMVGRAMVYDLCRQDDVDEVLVADRDAGKAREVAERYGAGKARGRALDVTDREAVGGFIEGSRAALGAVSYRFNQALAEIAIAAGVHWIDLGGNNDVVEAQFALSDRARAAGVAVVPDCGIAPGAVGILAARLLELAPAADSIRLRVGGLPLRPVPPFNYQVVFSVEGLINEYKEPAVCLRGGA</sequence>
<dbReference type="EMBL" id="VGIY01000267">
    <property type="protein sequence ID" value="MBM3318117.1"/>
    <property type="molecule type" value="Genomic_DNA"/>
</dbReference>
<dbReference type="PANTHER" id="PTHR43796">
    <property type="entry name" value="CARBOXYNORSPERMIDINE SYNTHASE"/>
    <property type="match status" value="1"/>
</dbReference>
<dbReference type="PANTHER" id="PTHR43796:SF2">
    <property type="entry name" value="CARBOXYNORSPERMIDINE SYNTHASE"/>
    <property type="match status" value="1"/>
</dbReference>
<evidence type="ECO:0000313" key="3">
    <source>
        <dbReference type="Proteomes" id="UP000748308"/>
    </source>
</evidence>
<dbReference type="Pfam" id="PF03435">
    <property type="entry name" value="Sacchrp_dh_NADP"/>
    <property type="match status" value="1"/>
</dbReference>
<accession>A0A937XD45</accession>
<dbReference type="Proteomes" id="UP000748308">
    <property type="component" value="Unassembled WGS sequence"/>
</dbReference>